<dbReference type="Proteomes" id="UP000789901">
    <property type="component" value="Unassembled WGS sequence"/>
</dbReference>
<reference evidence="1 2" key="1">
    <citation type="submission" date="2021-06" db="EMBL/GenBank/DDBJ databases">
        <authorList>
            <person name="Kallberg Y."/>
            <person name="Tangrot J."/>
            <person name="Rosling A."/>
        </authorList>
    </citation>
    <scope>NUCLEOTIDE SEQUENCE [LARGE SCALE GENOMIC DNA]</scope>
    <source>
        <strain evidence="1 2">120-4 pot B 10/14</strain>
    </source>
</reference>
<organism evidence="1 2">
    <name type="scientific">Gigaspora margarita</name>
    <dbReference type="NCBI Taxonomy" id="4874"/>
    <lineage>
        <taxon>Eukaryota</taxon>
        <taxon>Fungi</taxon>
        <taxon>Fungi incertae sedis</taxon>
        <taxon>Mucoromycota</taxon>
        <taxon>Glomeromycotina</taxon>
        <taxon>Glomeromycetes</taxon>
        <taxon>Diversisporales</taxon>
        <taxon>Gigasporaceae</taxon>
        <taxon>Gigaspora</taxon>
    </lineage>
</organism>
<evidence type="ECO:0000313" key="2">
    <source>
        <dbReference type="Proteomes" id="UP000789901"/>
    </source>
</evidence>
<sequence length="106" mass="12708">KREFGQSLSSTVWYYDTKLEWVNRRGFLKQKIQEAEVYTEPDDIKEPKSVEESKFGRKKDKEKITILNRLQKNPNDMTNNNILKEILQRLENIERRHIGAIALNRF</sequence>
<proteinExistence type="predicted"/>
<dbReference type="EMBL" id="CAJVQB010012405">
    <property type="protein sequence ID" value="CAG8755198.1"/>
    <property type="molecule type" value="Genomic_DNA"/>
</dbReference>
<accession>A0ABN7VCK0</accession>
<protein>
    <submittedName>
        <fullName evidence="1">20705_t:CDS:1</fullName>
    </submittedName>
</protein>
<evidence type="ECO:0000313" key="1">
    <source>
        <dbReference type="EMBL" id="CAG8755198.1"/>
    </source>
</evidence>
<feature type="non-terminal residue" evidence="1">
    <location>
        <position position="1"/>
    </location>
</feature>
<name>A0ABN7VCK0_GIGMA</name>
<keyword evidence="2" id="KW-1185">Reference proteome</keyword>
<gene>
    <name evidence="1" type="ORF">GMARGA_LOCUS16827</name>
</gene>
<comment type="caution">
    <text evidence="1">The sequence shown here is derived from an EMBL/GenBank/DDBJ whole genome shotgun (WGS) entry which is preliminary data.</text>
</comment>